<organism evidence="2 3">
    <name type="scientific">Nematocida parisii (strain ERTm3)</name>
    <name type="common">Nematode killer fungus</name>
    <dbReference type="NCBI Taxonomy" id="935791"/>
    <lineage>
        <taxon>Eukaryota</taxon>
        <taxon>Fungi</taxon>
        <taxon>Fungi incertae sedis</taxon>
        <taxon>Microsporidia</taxon>
        <taxon>Nematocida</taxon>
    </lineage>
</organism>
<dbReference type="OrthoDB" id="2189171at2759"/>
<keyword evidence="3" id="KW-1185">Reference proteome</keyword>
<reference evidence="2" key="1">
    <citation type="submission" date="2011-01" db="EMBL/GenBank/DDBJ databases">
        <title>The Genome Sequence of Nematocida parisii strain ERTm3.</title>
        <authorList>
            <consortium name="The Broad Institute Genome Sequencing Platform"/>
            <consortium name="The Broad Institute Genome Sequencing Center for Infectious Disease"/>
            <person name="Cuomo C."/>
            <person name="Troemel E."/>
            <person name="Young S.K."/>
            <person name="Zeng Q."/>
            <person name="Gargeya S."/>
            <person name="Fitzgerald M."/>
            <person name="Haas B."/>
            <person name="Abouelleil A."/>
            <person name="Alvarado L."/>
            <person name="Arachchi H.M."/>
            <person name="Berlin A."/>
            <person name="Chapman S.B."/>
            <person name="Gearin G."/>
            <person name="Goldberg J."/>
            <person name="Griggs A."/>
            <person name="Gujja S."/>
            <person name="Hansen M."/>
            <person name="Heiman D."/>
            <person name="Howarth C."/>
            <person name="Larimer J."/>
            <person name="Lui A."/>
            <person name="MacDonald P.J.P."/>
            <person name="McCowen C."/>
            <person name="Montmayeur A."/>
            <person name="Murphy C."/>
            <person name="Neiman D."/>
            <person name="Pearson M."/>
            <person name="Priest M."/>
            <person name="Roberts A."/>
            <person name="Saif S."/>
            <person name="Shea T."/>
            <person name="Sisk P."/>
            <person name="Stolte C."/>
            <person name="Sykes S."/>
            <person name="Wortman J."/>
            <person name="Nusbaum C."/>
            <person name="Birren B."/>
        </authorList>
    </citation>
    <scope>NUCLEOTIDE SEQUENCE</scope>
    <source>
        <strain evidence="2">ERTm3</strain>
    </source>
</reference>
<proteinExistence type="predicted"/>
<dbReference type="AlphaFoldDB" id="I3EFX9"/>
<dbReference type="HOGENOM" id="CLU_1272612_0_0_1"/>
<feature type="region of interest" description="Disordered" evidence="1">
    <location>
        <begin position="137"/>
        <end position="168"/>
    </location>
</feature>
<dbReference type="EMBL" id="GL870879">
    <property type="protein sequence ID" value="EIJ88126.1"/>
    <property type="molecule type" value="Genomic_DNA"/>
</dbReference>
<evidence type="ECO:0000313" key="3">
    <source>
        <dbReference type="Proteomes" id="UP000002872"/>
    </source>
</evidence>
<protein>
    <submittedName>
        <fullName evidence="2">Uncharacterized protein</fullName>
    </submittedName>
</protein>
<dbReference type="Proteomes" id="UP000002872">
    <property type="component" value="Unassembled WGS sequence"/>
</dbReference>
<name>I3EFX9_NEMP3</name>
<accession>I3EFX9</accession>
<dbReference type="VEuPathDB" id="MicrosporidiaDB:NEQG_01570"/>
<evidence type="ECO:0000313" key="2">
    <source>
        <dbReference type="EMBL" id="EIJ88126.1"/>
    </source>
</evidence>
<gene>
    <name evidence="2" type="ORF">NEQG_01570</name>
</gene>
<evidence type="ECO:0000256" key="1">
    <source>
        <dbReference type="SAM" id="MobiDB-lite"/>
    </source>
</evidence>
<sequence length="217" mass="24349">MAEYNSSTSKGFIEYTKKEALNRYYSIWNQLYNTLSTEESITLIKNKLSSKKGGEIVLDTCSEVIEDVDKGNDSFIGLCDLNMDSLLTIPSSDVEIKGPVEITENTSRGRVKITENKNPSENKNRKRRISKLVVDESDLEEVSSDSDGSDDGSEYAVSGDELSDDFSEISSKYKESEDILYKLEDSVSKEEEPEGVLGVDFNPNGIKRVKLHKKFNQ</sequence>
<feature type="compositionally biased region" description="Acidic residues" evidence="1">
    <location>
        <begin position="137"/>
        <end position="153"/>
    </location>
</feature>
<dbReference type="InParanoid" id="I3EFX9"/>